<gene>
    <name evidence="1" type="ORF">CSSPJE1EN1_LOCUS3082</name>
</gene>
<dbReference type="Proteomes" id="UP001497444">
    <property type="component" value="Chromosome 10"/>
</dbReference>
<evidence type="ECO:0000313" key="2">
    <source>
        <dbReference type="Proteomes" id="UP001497444"/>
    </source>
</evidence>
<dbReference type="InterPro" id="IPR013784">
    <property type="entry name" value="Carb-bd-like_fold"/>
</dbReference>
<reference evidence="1" key="1">
    <citation type="submission" date="2024-02" db="EMBL/GenBank/DDBJ databases">
        <authorList>
            <consortium name="ELIXIR-Norway"/>
            <consortium name="Elixir Norway"/>
        </authorList>
    </citation>
    <scope>NUCLEOTIDE SEQUENCE</scope>
</reference>
<evidence type="ECO:0000313" key="1">
    <source>
        <dbReference type="EMBL" id="CAK9257604.1"/>
    </source>
</evidence>
<protein>
    <submittedName>
        <fullName evidence="1">Uncharacterized protein</fullName>
    </submittedName>
</protein>
<name>A0ABP0VSZ1_9BRYO</name>
<sequence>METTSGWQLNFVALKIHKPSDHVQPLRLKDLVPHVTGSLPMFGSWDPSGAALSIKLSYNGEDHWILELLSFLWRKNCRDYNFGFVAMERESTNRWELSFVVPADHGNLCTSTYILPSLLLAEILE</sequence>
<keyword evidence="2" id="KW-1185">Reference proteome</keyword>
<dbReference type="EMBL" id="OZ020105">
    <property type="protein sequence ID" value="CAK9257604.1"/>
    <property type="molecule type" value="Genomic_DNA"/>
</dbReference>
<proteinExistence type="predicted"/>
<dbReference type="SUPFAM" id="SSF49452">
    <property type="entry name" value="Starch-binding domain-like"/>
    <property type="match status" value="1"/>
</dbReference>
<accession>A0ABP0VSZ1</accession>
<organism evidence="1 2">
    <name type="scientific">Sphagnum jensenii</name>
    <dbReference type="NCBI Taxonomy" id="128206"/>
    <lineage>
        <taxon>Eukaryota</taxon>
        <taxon>Viridiplantae</taxon>
        <taxon>Streptophyta</taxon>
        <taxon>Embryophyta</taxon>
        <taxon>Bryophyta</taxon>
        <taxon>Sphagnophytina</taxon>
        <taxon>Sphagnopsida</taxon>
        <taxon>Sphagnales</taxon>
        <taxon>Sphagnaceae</taxon>
        <taxon>Sphagnum</taxon>
    </lineage>
</organism>